<dbReference type="PANTHER" id="PTHR37984:SF9">
    <property type="entry name" value="INTEGRASE CATALYTIC DOMAIN-CONTAINING PROTEIN"/>
    <property type="match status" value="1"/>
</dbReference>
<dbReference type="EMBL" id="JAYMGO010000011">
    <property type="protein sequence ID" value="KAL1265233.1"/>
    <property type="molecule type" value="Genomic_DNA"/>
</dbReference>
<gene>
    <name evidence="3" type="ORF">QQF64_003260</name>
</gene>
<dbReference type="Gene3D" id="1.10.340.70">
    <property type="match status" value="1"/>
</dbReference>
<comment type="caution">
    <text evidence="3">The sequence shown here is derived from an EMBL/GenBank/DDBJ whole genome shotgun (WGS) entry which is preliminary data.</text>
</comment>
<name>A0ABR3MKY9_9TELE</name>
<dbReference type="Gene3D" id="3.30.420.10">
    <property type="entry name" value="Ribonuclease H-like superfamily/Ribonuclease H"/>
    <property type="match status" value="1"/>
</dbReference>
<evidence type="ECO:0000313" key="4">
    <source>
        <dbReference type="Proteomes" id="UP001558613"/>
    </source>
</evidence>
<feature type="domain" description="Integrase zinc-binding" evidence="2">
    <location>
        <begin position="151"/>
        <end position="204"/>
    </location>
</feature>
<dbReference type="Pfam" id="PF17921">
    <property type="entry name" value="Integrase_H2C2"/>
    <property type="match status" value="1"/>
</dbReference>
<keyword evidence="4" id="KW-1185">Reference proteome</keyword>
<dbReference type="InterPro" id="IPR036397">
    <property type="entry name" value="RNaseH_sf"/>
</dbReference>
<dbReference type="SUPFAM" id="SSF53098">
    <property type="entry name" value="Ribonuclease H-like"/>
    <property type="match status" value="1"/>
</dbReference>
<evidence type="ECO:0000256" key="1">
    <source>
        <dbReference type="ARBA" id="ARBA00039658"/>
    </source>
</evidence>
<dbReference type="InterPro" id="IPR041588">
    <property type="entry name" value="Integrase_H2C2"/>
</dbReference>
<dbReference type="InterPro" id="IPR012337">
    <property type="entry name" value="RNaseH-like_sf"/>
</dbReference>
<protein>
    <recommendedName>
        <fullName evidence="1">Gypsy retrotransposon integrase-like protein 1</fullName>
    </recommendedName>
</protein>
<organism evidence="3 4">
    <name type="scientific">Cirrhinus molitorella</name>
    <name type="common">mud carp</name>
    <dbReference type="NCBI Taxonomy" id="172907"/>
    <lineage>
        <taxon>Eukaryota</taxon>
        <taxon>Metazoa</taxon>
        <taxon>Chordata</taxon>
        <taxon>Craniata</taxon>
        <taxon>Vertebrata</taxon>
        <taxon>Euteleostomi</taxon>
        <taxon>Actinopterygii</taxon>
        <taxon>Neopterygii</taxon>
        <taxon>Teleostei</taxon>
        <taxon>Ostariophysi</taxon>
        <taxon>Cypriniformes</taxon>
        <taxon>Cyprinidae</taxon>
        <taxon>Labeoninae</taxon>
        <taxon>Labeonini</taxon>
        <taxon>Cirrhinus</taxon>
    </lineage>
</organism>
<sequence length="304" mass="35129">METDHKPLLSLLGAQALDALPPRIQRFRMRLMRYSYSYSIVHVPGKSLWVADTLSRTPVKQSSSQEEQEFLEDTNIYVDSLLENLPTSTTYLGQLREELKSDNVCSSVMKLCMEGWTERSKSDPILKRYWAERAVLTMQDGLLLRGTRLVIPASMRSSVLNKLHEGHLGLVKCRERARQSVWWPGLSHQLKEIVHNCRTCLKERQNPKEPLMPTQFPDRPWQRLGADLFMLGTKTYLLVIDYYSRYVEVAQLSPTDVIVHMKSIFAHHGVPETLVTDTGYRQWATVLWEFICILCSLIWICSSN</sequence>
<evidence type="ECO:0000259" key="2">
    <source>
        <dbReference type="Pfam" id="PF17921"/>
    </source>
</evidence>
<reference evidence="3 4" key="1">
    <citation type="submission" date="2023-09" db="EMBL/GenBank/DDBJ databases">
        <authorList>
            <person name="Wang M."/>
        </authorList>
    </citation>
    <scope>NUCLEOTIDE SEQUENCE [LARGE SCALE GENOMIC DNA]</scope>
    <source>
        <strain evidence="3">GT-2023</strain>
        <tissue evidence="3">Liver</tissue>
    </source>
</reference>
<dbReference type="Proteomes" id="UP001558613">
    <property type="component" value="Unassembled WGS sequence"/>
</dbReference>
<accession>A0ABR3MKY9</accession>
<proteinExistence type="predicted"/>
<dbReference type="InterPro" id="IPR050951">
    <property type="entry name" value="Retrovirus_Pol_polyprotein"/>
</dbReference>
<dbReference type="PANTHER" id="PTHR37984">
    <property type="entry name" value="PROTEIN CBG26694"/>
    <property type="match status" value="1"/>
</dbReference>
<evidence type="ECO:0000313" key="3">
    <source>
        <dbReference type="EMBL" id="KAL1265233.1"/>
    </source>
</evidence>